<evidence type="ECO:0000256" key="7">
    <source>
        <dbReference type="ARBA" id="ARBA00023132"/>
    </source>
</evidence>
<name>E9GUW4_DAPPU</name>
<dbReference type="PhylomeDB" id="E9GUW4"/>
<comment type="similarity">
    <text evidence="9">Belongs to the NUP54 family.</text>
</comment>
<evidence type="ECO:0000256" key="8">
    <source>
        <dbReference type="ARBA" id="ARBA00023242"/>
    </source>
</evidence>
<evidence type="ECO:0000313" key="15">
    <source>
        <dbReference type="Proteomes" id="UP000000305"/>
    </source>
</evidence>
<feature type="compositionally biased region" description="Polar residues" evidence="11">
    <location>
        <begin position="1"/>
        <end position="14"/>
    </location>
</feature>
<keyword evidence="5" id="KW-0653">Protein transport</keyword>
<keyword evidence="4" id="KW-0509">mRNA transport</keyword>
<evidence type="ECO:0000256" key="1">
    <source>
        <dbReference type="ARBA" id="ARBA00004567"/>
    </source>
</evidence>
<dbReference type="STRING" id="6669.E9GUW4"/>
<evidence type="ECO:0008006" key="16">
    <source>
        <dbReference type="Google" id="ProtNLM"/>
    </source>
</evidence>
<organism evidence="14 15">
    <name type="scientific">Daphnia pulex</name>
    <name type="common">Water flea</name>
    <dbReference type="NCBI Taxonomy" id="6669"/>
    <lineage>
        <taxon>Eukaryota</taxon>
        <taxon>Metazoa</taxon>
        <taxon>Ecdysozoa</taxon>
        <taxon>Arthropoda</taxon>
        <taxon>Crustacea</taxon>
        <taxon>Branchiopoda</taxon>
        <taxon>Diplostraca</taxon>
        <taxon>Cladocera</taxon>
        <taxon>Anomopoda</taxon>
        <taxon>Daphniidae</taxon>
        <taxon>Daphnia</taxon>
    </lineage>
</organism>
<feature type="domain" description="Nucleoporin Nup54 alpha-helical" evidence="12">
    <location>
        <begin position="409"/>
        <end position="547"/>
    </location>
</feature>
<dbReference type="InParanoid" id="E9GUW4"/>
<evidence type="ECO:0000256" key="2">
    <source>
        <dbReference type="ARBA" id="ARBA00022448"/>
    </source>
</evidence>
<dbReference type="PANTHER" id="PTHR13000:SF0">
    <property type="entry name" value="NUCLEOPORIN P54"/>
    <property type="match status" value="1"/>
</dbReference>
<dbReference type="FunCoup" id="E9GUW4">
    <property type="interactions" value="2589"/>
</dbReference>
<evidence type="ECO:0000256" key="9">
    <source>
        <dbReference type="ARBA" id="ARBA00060798"/>
    </source>
</evidence>
<dbReference type="GO" id="GO:0036228">
    <property type="term" value="P:protein localization to nuclear inner membrane"/>
    <property type="evidence" value="ECO:0000318"/>
    <property type="project" value="GO_Central"/>
</dbReference>
<dbReference type="Pfam" id="PF18437">
    <property type="entry name" value="Nup54_C"/>
    <property type="match status" value="1"/>
</dbReference>
<proteinExistence type="inferred from homology"/>
<feature type="domain" description="Nup54 C-terminal interacting" evidence="13">
    <location>
        <begin position="564"/>
        <end position="599"/>
    </location>
</feature>
<evidence type="ECO:0000313" key="14">
    <source>
        <dbReference type="EMBL" id="EFX76565.1"/>
    </source>
</evidence>
<dbReference type="GO" id="GO:0006999">
    <property type="term" value="P:nuclear pore organization"/>
    <property type="evidence" value="ECO:0000318"/>
    <property type="project" value="GO_Central"/>
</dbReference>
<feature type="coiled-coil region" evidence="10">
    <location>
        <begin position="453"/>
        <end position="480"/>
    </location>
</feature>
<sequence>MAFSSGSLFQPTQSTTSNTGGLFGGTGQTGTTPFGGFGVQQVSTANQSFSFGTPQNSASTSGFGSQQTNTTATVPSFGFGSTQHTSGAPAFGFGTTQTSTAAPSFGFGATQTNTTTPAFGFGGTNTGGAPSFSFGQPQTSNAGFGFGAGAPAVSSSSGLFSGTGFGSFGTSLGGTGITTPASSSFSLGTTFGSTAPTTGLFGQQQQQTFAPAQQAGTAVESVLSSVLYCNIYGDERDAILARWNLLQAAWGTGKGFYSGTASAIQYTAENSLCRFKAIGYSKLPQGKNEDGIIVLLFNKPETDIRRDQAQLVSVITTALGNKPNLNVSVEGVSGLDTNKTEVLICVQERSATGAIHKVPAIELSSFLWNQQPSGMMQSARGQLSALGVVSCVPRVRPSPEQLREYLASPPAGIDARIWKQAQSENPDHDNFIPIPLIGFGDLVRHLHLQEKETRRHQGTLDKLAEELASLQSRASETSVALSEQRRRYIDLQHRILKVLIKQECSRKEGFALQPEEERLRVQLESVHNELSIPTQFRGRLNELLSQIRMRQSAFTPAERMTERYNIEPNVLDDLKQVLKSQQEGMAQLMNVLKEDFNDLLVLDNALKH</sequence>
<evidence type="ECO:0000256" key="6">
    <source>
        <dbReference type="ARBA" id="ARBA00023010"/>
    </source>
</evidence>
<evidence type="ECO:0000256" key="10">
    <source>
        <dbReference type="SAM" id="Coils"/>
    </source>
</evidence>
<dbReference type="AlphaFoldDB" id="E9GUW4"/>
<evidence type="ECO:0000259" key="13">
    <source>
        <dbReference type="Pfam" id="PF18437"/>
    </source>
</evidence>
<dbReference type="Pfam" id="PF13874">
    <property type="entry name" value="Nup54"/>
    <property type="match status" value="1"/>
</dbReference>
<dbReference type="EMBL" id="GL732567">
    <property type="protein sequence ID" value="EFX76565.1"/>
    <property type="molecule type" value="Genomic_DNA"/>
</dbReference>
<evidence type="ECO:0000256" key="4">
    <source>
        <dbReference type="ARBA" id="ARBA00022816"/>
    </source>
</evidence>
<dbReference type="InterPro" id="IPR024864">
    <property type="entry name" value="Nup54/Nup57/Nup44"/>
</dbReference>
<evidence type="ECO:0000256" key="5">
    <source>
        <dbReference type="ARBA" id="ARBA00022927"/>
    </source>
</evidence>
<dbReference type="eggNOG" id="KOG3091">
    <property type="taxonomic scope" value="Eukaryota"/>
</dbReference>
<keyword evidence="10" id="KW-0175">Coiled coil</keyword>
<feature type="compositionally biased region" description="Gly residues" evidence="11">
    <location>
        <begin position="21"/>
        <end position="38"/>
    </location>
</feature>
<dbReference type="InterPro" id="IPR040985">
    <property type="entry name" value="Nup54_C"/>
</dbReference>
<feature type="compositionally biased region" description="Polar residues" evidence="11">
    <location>
        <begin position="40"/>
        <end position="68"/>
    </location>
</feature>
<protein>
    <recommendedName>
        <fullName evidence="16">Nucleoporin Nup54 alpha-helical domain-containing protein</fullName>
    </recommendedName>
</protein>
<dbReference type="PANTHER" id="PTHR13000">
    <property type="entry name" value="NUCLEOPORIN P54"/>
    <property type="match status" value="1"/>
</dbReference>
<dbReference type="GO" id="GO:0017056">
    <property type="term" value="F:structural constituent of nuclear pore"/>
    <property type="evidence" value="ECO:0000318"/>
    <property type="project" value="GO_Central"/>
</dbReference>
<dbReference type="GO" id="GO:0044613">
    <property type="term" value="C:nuclear pore central transport channel"/>
    <property type="evidence" value="ECO:0000318"/>
    <property type="project" value="GO_Central"/>
</dbReference>
<dbReference type="Gene3D" id="1.20.5.490">
    <property type="entry name" value="Single helix bin"/>
    <property type="match status" value="1"/>
</dbReference>
<dbReference type="Proteomes" id="UP000000305">
    <property type="component" value="Unassembled WGS sequence"/>
</dbReference>
<dbReference type="HOGENOM" id="CLU_033371_0_0_1"/>
<gene>
    <name evidence="14" type="ORF">DAPPUDRAFT_306090</name>
</gene>
<comment type="subcellular location">
    <subcellularLocation>
        <location evidence="1">Nucleus</location>
        <location evidence="1">Nuclear pore complex</location>
    </subcellularLocation>
</comment>
<evidence type="ECO:0000256" key="3">
    <source>
        <dbReference type="ARBA" id="ARBA00022737"/>
    </source>
</evidence>
<evidence type="ECO:0000259" key="12">
    <source>
        <dbReference type="Pfam" id="PF13874"/>
    </source>
</evidence>
<keyword evidence="8" id="KW-0539">Nucleus</keyword>
<evidence type="ECO:0000256" key="11">
    <source>
        <dbReference type="SAM" id="MobiDB-lite"/>
    </source>
</evidence>
<dbReference type="GO" id="GO:0006607">
    <property type="term" value="P:NLS-bearing protein import into nucleus"/>
    <property type="evidence" value="ECO:0000318"/>
    <property type="project" value="GO_Central"/>
</dbReference>
<reference evidence="14 15" key="1">
    <citation type="journal article" date="2011" name="Science">
        <title>The ecoresponsive genome of Daphnia pulex.</title>
        <authorList>
            <person name="Colbourne J.K."/>
            <person name="Pfrender M.E."/>
            <person name="Gilbert D."/>
            <person name="Thomas W.K."/>
            <person name="Tucker A."/>
            <person name="Oakley T.H."/>
            <person name="Tokishita S."/>
            <person name="Aerts A."/>
            <person name="Arnold G.J."/>
            <person name="Basu M.K."/>
            <person name="Bauer D.J."/>
            <person name="Caceres C.E."/>
            <person name="Carmel L."/>
            <person name="Casola C."/>
            <person name="Choi J.H."/>
            <person name="Detter J.C."/>
            <person name="Dong Q."/>
            <person name="Dusheyko S."/>
            <person name="Eads B.D."/>
            <person name="Frohlich T."/>
            <person name="Geiler-Samerotte K.A."/>
            <person name="Gerlach D."/>
            <person name="Hatcher P."/>
            <person name="Jogdeo S."/>
            <person name="Krijgsveld J."/>
            <person name="Kriventseva E.V."/>
            <person name="Kultz D."/>
            <person name="Laforsch C."/>
            <person name="Lindquist E."/>
            <person name="Lopez J."/>
            <person name="Manak J.R."/>
            <person name="Muller J."/>
            <person name="Pangilinan J."/>
            <person name="Patwardhan R.P."/>
            <person name="Pitluck S."/>
            <person name="Pritham E.J."/>
            <person name="Rechtsteiner A."/>
            <person name="Rho M."/>
            <person name="Rogozin I.B."/>
            <person name="Sakarya O."/>
            <person name="Salamov A."/>
            <person name="Schaack S."/>
            <person name="Shapiro H."/>
            <person name="Shiga Y."/>
            <person name="Skalitzky C."/>
            <person name="Smith Z."/>
            <person name="Souvorov A."/>
            <person name="Sung W."/>
            <person name="Tang Z."/>
            <person name="Tsuchiya D."/>
            <person name="Tu H."/>
            <person name="Vos H."/>
            <person name="Wang M."/>
            <person name="Wolf Y.I."/>
            <person name="Yamagata H."/>
            <person name="Yamada T."/>
            <person name="Ye Y."/>
            <person name="Shaw J.R."/>
            <person name="Andrews J."/>
            <person name="Crease T.J."/>
            <person name="Tang H."/>
            <person name="Lucas S.M."/>
            <person name="Robertson H.M."/>
            <person name="Bork P."/>
            <person name="Koonin E.V."/>
            <person name="Zdobnov E.M."/>
            <person name="Grigoriev I.V."/>
            <person name="Lynch M."/>
            <person name="Boore J.L."/>
        </authorList>
    </citation>
    <scope>NUCLEOTIDE SEQUENCE [LARGE SCALE GENOMIC DNA]</scope>
</reference>
<dbReference type="FunFam" id="1.20.5.490:FF:000003">
    <property type="entry name" value="nucleoporin p54 isoform X1"/>
    <property type="match status" value="1"/>
</dbReference>
<accession>E9GUW4</accession>
<keyword evidence="15" id="KW-1185">Reference proteome</keyword>
<keyword evidence="2" id="KW-0813">Transport</keyword>
<dbReference type="InterPro" id="IPR025712">
    <property type="entry name" value="Nup54_alpha-helical_dom"/>
</dbReference>
<feature type="region of interest" description="Disordered" evidence="11">
    <location>
        <begin position="1"/>
        <end position="68"/>
    </location>
</feature>
<dbReference type="GO" id="GO:0051028">
    <property type="term" value="P:mRNA transport"/>
    <property type="evidence" value="ECO:0007669"/>
    <property type="project" value="UniProtKB-KW"/>
</dbReference>
<keyword evidence="7" id="KW-0906">Nuclear pore complex</keyword>
<keyword evidence="3" id="KW-0677">Repeat</keyword>
<dbReference type="OrthoDB" id="6360598at2759"/>
<dbReference type="Gene3D" id="1.20.5.170">
    <property type="match status" value="1"/>
</dbReference>
<keyword evidence="6" id="KW-0811">Translocation</keyword>
<dbReference type="OMA" id="MMQTRLH"/>
<dbReference type="KEGG" id="dpx:DAPPUDRAFT_306090"/>